<comment type="caution">
    <text evidence="1">The sequence shown here is derived from an EMBL/GenBank/DDBJ whole genome shotgun (WGS) entry which is preliminary data.</text>
</comment>
<evidence type="ECO:0000313" key="1">
    <source>
        <dbReference type="EMBL" id="GFY06085.1"/>
    </source>
</evidence>
<evidence type="ECO:0000313" key="2">
    <source>
        <dbReference type="Proteomes" id="UP000887159"/>
    </source>
</evidence>
<protein>
    <submittedName>
        <fullName evidence="1">Uncharacterized protein</fullName>
    </submittedName>
</protein>
<dbReference type="EMBL" id="BMAU01021257">
    <property type="protein sequence ID" value="GFY06085.1"/>
    <property type="molecule type" value="Genomic_DNA"/>
</dbReference>
<reference evidence="1" key="1">
    <citation type="submission" date="2020-08" db="EMBL/GenBank/DDBJ databases">
        <title>Multicomponent nature underlies the extraordinary mechanical properties of spider dragline silk.</title>
        <authorList>
            <person name="Kono N."/>
            <person name="Nakamura H."/>
            <person name="Mori M."/>
            <person name="Yoshida Y."/>
            <person name="Ohtoshi R."/>
            <person name="Malay A.D."/>
            <person name="Moran D.A.P."/>
            <person name="Tomita M."/>
            <person name="Numata K."/>
            <person name="Arakawa K."/>
        </authorList>
    </citation>
    <scope>NUCLEOTIDE SEQUENCE</scope>
</reference>
<organism evidence="1 2">
    <name type="scientific">Trichonephila clavipes</name>
    <name type="common">Golden silk orbweaver</name>
    <name type="synonym">Nephila clavipes</name>
    <dbReference type="NCBI Taxonomy" id="2585209"/>
    <lineage>
        <taxon>Eukaryota</taxon>
        <taxon>Metazoa</taxon>
        <taxon>Ecdysozoa</taxon>
        <taxon>Arthropoda</taxon>
        <taxon>Chelicerata</taxon>
        <taxon>Arachnida</taxon>
        <taxon>Araneae</taxon>
        <taxon>Araneomorphae</taxon>
        <taxon>Entelegynae</taxon>
        <taxon>Araneoidea</taxon>
        <taxon>Nephilidae</taxon>
        <taxon>Trichonephila</taxon>
    </lineage>
</organism>
<sequence>MTVYYNDLWKQHSCWTLSIVWFLCHFLRTANHLKEKECRSVVIKTYHTEYLQRDKSIDRPSVWYTRTHAIEFAGLLHLKNKEKGTVMASERWGSGVCGAATRVI</sequence>
<dbReference type="AlphaFoldDB" id="A0A8X6S7H3"/>
<name>A0A8X6S7H3_TRICX</name>
<dbReference type="Proteomes" id="UP000887159">
    <property type="component" value="Unassembled WGS sequence"/>
</dbReference>
<proteinExistence type="predicted"/>
<keyword evidence="2" id="KW-1185">Reference proteome</keyword>
<accession>A0A8X6S7H3</accession>
<gene>
    <name evidence="1" type="ORF">TNCV_3107641</name>
</gene>